<dbReference type="Gene3D" id="2.40.50.230">
    <property type="entry name" value="Gp5 N-terminal domain"/>
    <property type="match status" value="1"/>
</dbReference>
<accession>A0A158K0S5</accession>
<feature type="domain" description="Putative type VI secretion system Rhs element associated Vgr" evidence="2">
    <location>
        <begin position="500"/>
        <end position="601"/>
    </location>
</feature>
<protein>
    <submittedName>
        <fullName evidence="3">Rhs element Vgr protein</fullName>
    </submittedName>
</protein>
<proteinExistence type="predicted"/>
<dbReference type="Gene3D" id="3.55.50.10">
    <property type="entry name" value="Baseplate protein-like domains"/>
    <property type="match status" value="1"/>
</dbReference>
<dbReference type="Pfam" id="PF05954">
    <property type="entry name" value="Phage_GPD"/>
    <property type="match status" value="1"/>
</dbReference>
<dbReference type="Proteomes" id="UP000055019">
    <property type="component" value="Unassembled WGS sequence"/>
</dbReference>
<reference evidence="3" key="1">
    <citation type="submission" date="2016-01" db="EMBL/GenBank/DDBJ databases">
        <authorList>
            <person name="Peeters C."/>
        </authorList>
    </citation>
    <scope>NUCLEOTIDE SEQUENCE [LARGE SCALE GENOMIC DNA]</scope>
    <source>
        <strain evidence="3">LMG 29317</strain>
    </source>
</reference>
<feature type="domain" description="DUF2345" evidence="1">
    <location>
        <begin position="621"/>
        <end position="767"/>
    </location>
</feature>
<organism evidence="3 4">
    <name type="scientific">Caballeronia arvi</name>
    <dbReference type="NCBI Taxonomy" id="1777135"/>
    <lineage>
        <taxon>Bacteria</taxon>
        <taxon>Pseudomonadati</taxon>
        <taxon>Pseudomonadota</taxon>
        <taxon>Betaproteobacteria</taxon>
        <taxon>Burkholderiales</taxon>
        <taxon>Burkholderiaceae</taxon>
        <taxon>Caballeronia</taxon>
    </lineage>
</organism>
<dbReference type="AlphaFoldDB" id="A0A158K0S5"/>
<gene>
    <name evidence="3" type="ORF">AWB74_04711</name>
</gene>
<evidence type="ECO:0000313" key="4">
    <source>
        <dbReference type="Proteomes" id="UP000055019"/>
    </source>
</evidence>
<dbReference type="EMBL" id="FCOM02000023">
    <property type="protein sequence ID" value="SAL74784.1"/>
    <property type="molecule type" value="Genomic_DNA"/>
</dbReference>
<dbReference type="InterPro" id="IPR018769">
    <property type="entry name" value="VgrG2_DUF2345"/>
</dbReference>
<keyword evidence="4" id="KW-1185">Reference proteome</keyword>
<evidence type="ECO:0000259" key="1">
    <source>
        <dbReference type="Pfam" id="PF10106"/>
    </source>
</evidence>
<dbReference type="Gene3D" id="2.30.110.50">
    <property type="match status" value="1"/>
</dbReference>
<dbReference type="InterPro" id="IPR006533">
    <property type="entry name" value="T6SS_Vgr_RhsGE"/>
</dbReference>
<dbReference type="SUPFAM" id="SSF69279">
    <property type="entry name" value="Phage tail proteins"/>
    <property type="match status" value="2"/>
</dbReference>
<dbReference type="Pfam" id="PF10106">
    <property type="entry name" value="DUF2345"/>
    <property type="match status" value="1"/>
</dbReference>
<name>A0A158K0S5_9BURK</name>
<dbReference type="InterPro" id="IPR017847">
    <property type="entry name" value="T6SS_RhsGE_Vgr_subset"/>
</dbReference>
<dbReference type="Pfam" id="PF13296">
    <property type="entry name" value="T6SS_Vgr"/>
    <property type="match status" value="1"/>
</dbReference>
<dbReference type="OrthoDB" id="8590234at2"/>
<evidence type="ECO:0000313" key="3">
    <source>
        <dbReference type="EMBL" id="SAL74784.1"/>
    </source>
</evidence>
<dbReference type="NCBIfam" id="TIGR03361">
    <property type="entry name" value="VI_Rhs_Vgr"/>
    <property type="match status" value="1"/>
</dbReference>
<dbReference type="InterPro" id="IPR037026">
    <property type="entry name" value="Vgr_OB-fold_dom_sf"/>
</dbReference>
<sequence length="845" mass="94202">MIKLKARDAFLAAREKEFIGQHQLYYLDVLDAPSSATADVFEFEGTEAIGDVTRYTIRWTHSSHELSPREYIGKMGSFLIQPPTLKWGKPESPRRKYGVVTAFAKLSTSKDQSTYEAVLESRLSILRNAKKVRFFHHMSEPEVIRQILKEHNFNQIWARFEISLYRSYSKRDIITQWEEDDFAFVQRLCRRTGIWFVSEEGEHCEVVRFGDDLTHYRRDASHENHQFPILFQPEAGMNTRGIESVKSLEMRARSIPSSYHVRSYNYRQAPYPIEATEEFHPKSGDSTMYGEQYIFGLPVQNKEDAGRQALLRQEEALAQQIEYQGKSDALDMAPGRVYQFSNHRLTDAKYGLLITKTICSASRAKGYEVRFTAIPCDRLYRMPLQEYSWPKIGGTITGTIASTEGYSGPFLDQHGEYVVEFHANRDPRLAGLNSCLLRLAKPFAGKYQTGFHFGLLPGSEVAVAFFMGNPDLPYILHALHNSKDTDAVNSEHKWRTRNVIHTERNNTLQFEDRINQEHVKLSTEYGKSQLNLGHVVDSKGEPRGFGYELRSDMKGVVRAGDGLLLTAEAQVKATGKTIDMTRAEQVLNVTEQQAQGLAQAASLAKADSPDLRAEIEWLKSELAGLKKPVVAVSAPAGVAIATPDRVMIAANKDITNTASGRFSVNAMKGIALAASEAVSIFAHKLGVKLFAARGPVRIQAQSDVMELVAEKNMQLCSVNGTLTANASNGVVLSGGGSAYIKIQGDNVEIGGTGRLILKIIDIKKDGPGALTLPKPHFDQIDISNDERYVLSDQLTGRPLSQKPYKITLANGEVVEGMTNAAGETSVTKEQAAQGIRMVLKRARKQ</sequence>
<evidence type="ECO:0000259" key="2">
    <source>
        <dbReference type="Pfam" id="PF13296"/>
    </source>
</evidence>
<dbReference type="NCBIfam" id="TIGR01646">
    <property type="entry name" value="vgr_GE"/>
    <property type="match status" value="1"/>
</dbReference>
<comment type="caution">
    <text evidence="3">The sequence shown here is derived from an EMBL/GenBank/DDBJ whole genome shotgun (WGS) entry which is preliminary data.</text>
</comment>
<dbReference type="InterPro" id="IPR028244">
    <property type="entry name" value="T6SS_Rhs_Vgr_dom"/>
</dbReference>
<dbReference type="Gene3D" id="4.10.220.110">
    <property type="match status" value="1"/>
</dbReference>
<dbReference type="SUPFAM" id="SSF69255">
    <property type="entry name" value="gp5 N-terminal domain-like"/>
    <property type="match status" value="1"/>
</dbReference>